<proteinExistence type="predicted"/>
<protein>
    <submittedName>
        <fullName evidence="8">ATP-binding cassette sub-family D member 3</fullName>
    </submittedName>
</protein>
<keyword evidence="8" id="KW-0067">ATP-binding</keyword>
<dbReference type="GO" id="GO:0007031">
    <property type="term" value="P:peroxisome organization"/>
    <property type="evidence" value="ECO:0007669"/>
    <property type="project" value="TreeGrafter"/>
</dbReference>
<keyword evidence="5 6" id="KW-0472">Membrane</keyword>
<keyword evidence="2 6" id="KW-0812">Transmembrane</keyword>
<sequence length="529" mass="59451">MKPLESQTGYLILIAVMLVSRTYCDVWMIQNGTLIESGIIGRNSKDFKRYLFNFIAAMPLISLVNNFLKYGLNELKLCFRVRLTRYLYEEYLQAFTYYKMGNLDNRIANPDQLLTQDVEKFCNSVVDLYSNLSKGPASMMAYLLVSGLFLTRLRRPIGKMTITEQKYEGEYRYVNSRLITNRCDLWGEGVLGIELQGLLNAGSYPYIEVEHLHNFIFFRFSMGFIDSIIAKYIATVVGYLVVSRPFLDLSHPRHLHSTHSELLEDYYQSGRMLLRMSQALGRIVLAGREMTRLAGFTARITELMQVLKDLNHGKYERTMVSQQEKGTEGAQVSPLIPGAGEIINADNIIKFDHVPLATPNGDILIRDLSFERPYMTLGTLRDQVIYPDGKEDQKKKGISDQVLKEYLDNVQLGHILEREGGWDSVQDWMDVLSGGEKQRMALLKIPLTPSTLVEGQEGAQGSSPKGALLEGGLFIGGEAATKLPMLLRRAHCGADSESSCLVSAIKSGCVRLTFGVEPSNPFLAASQDL</sequence>
<evidence type="ECO:0000256" key="4">
    <source>
        <dbReference type="ARBA" id="ARBA00022989"/>
    </source>
</evidence>
<evidence type="ECO:0000256" key="5">
    <source>
        <dbReference type="ARBA" id="ARBA00023136"/>
    </source>
</evidence>
<dbReference type="GO" id="GO:0005324">
    <property type="term" value="F:long-chain fatty acid transmembrane transporter activity"/>
    <property type="evidence" value="ECO:0007669"/>
    <property type="project" value="TreeGrafter"/>
</dbReference>
<evidence type="ECO:0000259" key="7">
    <source>
        <dbReference type="Pfam" id="PF06472"/>
    </source>
</evidence>
<feature type="transmembrane region" description="Helical" evidence="6">
    <location>
        <begin position="50"/>
        <end position="68"/>
    </location>
</feature>
<evidence type="ECO:0000313" key="9">
    <source>
        <dbReference type="Proteomes" id="UP000710432"/>
    </source>
</evidence>
<dbReference type="GO" id="GO:0005524">
    <property type="term" value="F:ATP binding"/>
    <property type="evidence" value="ECO:0007669"/>
    <property type="project" value="UniProtKB-KW"/>
</dbReference>
<evidence type="ECO:0000313" key="8">
    <source>
        <dbReference type="EMBL" id="KAH0500854.1"/>
    </source>
</evidence>
<dbReference type="GO" id="GO:0005778">
    <property type="term" value="C:peroxisomal membrane"/>
    <property type="evidence" value="ECO:0007669"/>
    <property type="project" value="TreeGrafter"/>
</dbReference>
<evidence type="ECO:0000256" key="1">
    <source>
        <dbReference type="ARBA" id="ARBA00022448"/>
    </source>
</evidence>
<evidence type="ECO:0000256" key="3">
    <source>
        <dbReference type="ARBA" id="ARBA00022967"/>
    </source>
</evidence>
<dbReference type="GO" id="GO:0042760">
    <property type="term" value="P:very long-chain fatty acid catabolic process"/>
    <property type="evidence" value="ECO:0007669"/>
    <property type="project" value="TreeGrafter"/>
</dbReference>
<reference evidence="8" key="1">
    <citation type="submission" date="2020-03" db="EMBL/GenBank/DDBJ databases">
        <title>Studies in the Genomics of Life Span.</title>
        <authorList>
            <person name="Glass D."/>
        </authorList>
    </citation>
    <scope>NUCLEOTIDE SEQUENCE</scope>
    <source>
        <strain evidence="8">LTLLF</strain>
        <tissue evidence="8">Muscle</tissue>
    </source>
</reference>
<name>A0A8J6FY99_MICOH</name>
<feature type="transmembrane region" description="Helical" evidence="6">
    <location>
        <begin position="12"/>
        <end position="29"/>
    </location>
</feature>
<comment type="caution">
    <text evidence="8">The sequence shown here is derived from an EMBL/GenBank/DDBJ whole genome shotgun (WGS) entry which is preliminary data.</text>
</comment>
<gene>
    <name evidence="8" type="ORF">LTLLF_199485</name>
</gene>
<dbReference type="GO" id="GO:0006635">
    <property type="term" value="P:fatty acid beta-oxidation"/>
    <property type="evidence" value="ECO:0007669"/>
    <property type="project" value="TreeGrafter"/>
</dbReference>
<dbReference type="InterPro" id="IPR011527">
    <property type="entry name" value="ABC1_TM_dom"/>
</dbReference>
<organism evidence="8 9">
    <name type="scientific">Microtus ochrogaster</name>
    <name type="common">Prairie vole</name>
    <dbReference type="NCBI Taxonomy" id="79684"/>
    <lineage>
        <taxon>Eukaryota</taxon>
        <taxon>Metazoa</taxon>
        <taxon>Chordata</taxon>
        <taxon>Craniata</taxon>
        <taxon>Vertebrata</taxon>
        <taxon>Euteleostomi</taxon>
        <taxon>Mammalia</taxon>
        <taxon>Eutheria</taxon>
        <taxon>Euarchontoglires</taxon>
        <taxon>Glires</taxon>
        <taxon>Rodentia</taxon>
        <taxon>Myomorpha</taxon>
        <taxon>Muroidea</taxon>
        <taxon>Cricetidae</taxon>
        <taxon>Arvicolinae</taxon>
        <taxon>Microtus</taxon>
    </lineage>
</organism>
<evidence type="ECO:0000256" key="6">
    <source>
        <dbReference type="SAM" id="Phobius"/>
    </source>
</evidence>
<feature type="domain" description="ABC transmembrane type-1" evidence="7">
    <location>
        <begin position="6"/>
        <end position="134"/>
    </location>
</feature>
<dbReference type="GO" id="GO:0140359">
    <property type="term" value="F:ABC-type transporter activity"/>
    <property type="evidence" value="ECO:0007669"/>
    <property type="project" value="InterPro"/>
</dbReference>
<accession>A0A8J6FY99</accession>
<dbReference type="GO" id="GO:0015910">
    <property type="term" value="P:long-chain fatty acid import into peroxisome"/>
    <property type="evidence" value="ECO:0007669"/>
    <property type="project" value="TreeGrafter"/>
</dbReference>
<keyword evidence="4 6" id="KW-1133">Transmembrane helix</keyword>
<dbReference type="PANTHER" id="PTHR11384">
    <property type="entry name" value="ATP-BINDING CASSETTE, SUB-FAMILY D MEMBER"/>
    <property type="match status" value="1"/>
</dbReference>
<keyword evidence="3" id="KW-1278">Translocase</keyword>
<dbReference type="Pfam" id="PF06472">
    <property type="entry name" value="ABC_membrane_2"/>
    <property type="match status" value="1"/>
</dbReference>
<dbReference type="PANTHER" id="PTHR11384:SF62">
    <property type="entry name" value="ATP-BINDING CASSETTE SUB-FAMILY D MEMBER 3"/>
    <property type="match status" value="1"/>
</dbReference>
<dbReference type="AlphaFoldDB" id="A0A8J6FY99"/>
<keyword evidence="8" id="KW-0547">Nucleotide-binding</keyword>
<dbReference type="Proteomes" id="UP000710432">
    <property type="component" value="Unassembled WGS sequence"/>
</dbReference>
<dbReference type="EMBL" id="JAATJU010027100">
    <property type="protein sequence ID" value="KAH0500854.1"/>
    <property type="molecule type" value="Genomic_DNA"/>
</dbReference>
<keyword evidence="1" id="KW-0813">Transport</keyword>
<evidence type="ECO:0000256" key="2">
    <source>
        <dbReference type="ARBA" id="ARBA00022692"/>
    </source>
</evidence>
<dbReference type="InterPro" id="IPR050835">
    <property type="entry name" value="ABC_transporter_sub-D"/>
</dbReference>